<sequence length="1582" mass="176698">MSSLPTPGGEGGRSSKFNPAATEPTATASIATVASTTDDDGKRSRTDAAVNTHDASNVASSSTAAKPVISASEHGCTTTTPLASVPIDISSSIGSDPLHPSILDNTDEINTPTPIMGHADLSRQSSILSSFPRRPSSTVSISTTTTTGTPDIANATPLLPALRSMYGSPSTTALSSTSQSGRRRRIPGIKPTQFHSPKELLMSVQNVVKTRTGSVLARQIILKSDHFDMGLHSRLDFHLQGAPNFRMADMGVFGVAQPTVPGITTVLTLLGCHPSGPSVHPTTWFSTREEPMIYLNRKPFVIRDAGKPTKNIKTYHGISASRLEQVEARLKEDILREEARWSGLFLVHEEASGGSVFPSWMAIETLQTPREVFEDMVEDGFRVIYIRIPIGPEQAPDDRYIDEYVQVIRNTPIDSNLVFNCGMGVGRTTFAMVLAMLLRRGQTITNTSKDPFLDSSGVDPESSRSHDEIQLSRGLEEHNRAILRIVDIVDKTLSLQKLSSQSSIEWAISRGALIDDLKASILGNYYCIQQLTIVLADGSDAKRALDQAINRCDVLTNLRENILVNRLLYSTTTDSSYLQKAFGCLERYFLLLAFCSYVNKQLTKGYRISFSEWLKSRQEIWNMIENFRSDSSSLSIFRPIDDLSAFSQDTLHANSLVGWGPNKQPAVRELDKHVIRSRKGIVLGPQTILKEDSWSKDELSSSKIEGARNFRKIRGLPVYAVAQPTLQGIKSVIQSLKQPTQRIVWINLREEPLVYINGNPYVLRDQYLTLRNIKSYSGITGSRLEMIEEKLKEDVGDELIRYNGKVLLHTETHGTINPIWQDCKYESVMTLQEAMNGLRKDEGSLQNQVPTLSQEIPQQPGSSRESVNSNSDGKQVETAALTYSNIQNDILYFRVPVTAETPPDASDFDHIVHLLSRYSGQSSSIIMNCQVGLGRSTTGTVVASLVLRWLHRSTEIDTDTPSGSDFPRKPLLNYRPIHSLLRVIRNGVECKRIVDDAIDNCAHYINLRDVIEESRQVAEAEMDGIQKAALFVRGVLHLRRYFTLILFQSYLDSNEPGVEMMLATFQDWLQKHPEFSTISEELETNGVDLLTPVEEIAPGDGIALSSEVVDVVNRRDGGVLAQGTIIKYDLFPGAQKLSLPDRIDGAVNFRRISLAAVRELVGMSNLDEPCPDKLSSCDSNSRLCSYSSSVYGVGMPTKEGIRCLLKLANASSDGNRVLFWTSLREEPVIYVNGRPYVLRLFHDPLKNLEATGITRERVELMENQMKGEIIRDVRRYNGKLLLHDERVEGNGQFTVVPVWESVREEDIETPSDVYAHIKSEGYRVDYLRIPVTDEQAPIPDVFDQLMERLLGISKNGDAIFNCQMGRGRTTTGIVTACLIQMTVGHSSLLEDQTHHHLHPMEDDEQSSSDLDIATRLRDSEVDIRQRFQLGEYKIVMQLIAVLQYGKLAKLLTDKAIDMSDQMQNLRIAIYEYRLRILAAEAGSRKYRSLAEVGFNYLIRYFYLIVFADYLIEVWTTWSPDDALCCDYGDLWSPQTGGLSTHHHSDDLGQSHVKPARPIKFSAWLSERKEILNIIRKSDQMLE</sequence>
<accession>A0ABQ8F7X7</accession>
<comment type="caution">
    <text evidence="2">The sequence shown here is derived from an EMBL/GenBank/DDBJ whole genome shotgun (WGS) entry which is preliminary data.</text>
</comment>
<feature type="region of interest" description="Disordered" evidence="1">
    <location>
        <begin position="448"/>
        <end position="468"/>
    </location>
</feature>
<feature type="compositionally biased region" description="Polar residues" evidence="1">
    <location>
        <begin position="53"/>
        <end position="64"/>
    </location>
</feature>
<evidence type="ECO:0008006" key="4">
    <source>
        <dbReference type="Google" id="ProtNLM"/>
    </source>
</evidence>
<dbReference type="PANTHER" id="PTHR23339">
    <property type="entry name" value="TYROSINE SPECIFIC PROTEIN PHOSPHATASE AND DUAL SPECIFICITY PROTEIN PHOSPHATASE"/>
    <property type="match status" value="1"/>
</dbReference>
<dbReference type="InterPro" id="IPR050561">
    <property type="entry name" value="PTP"/>
</dbReference>
<organism evidence="2 3">
    <name type="scientific">Batrachochytrium salamandrivorans</name>
    <dbReference type="NCBI Taxonomy" id="1357716"/>
    <lineage>
        <taxon>Eukaryota</taxon>
        <taxon>Fungi</taxon>
        <taxon>Fungi incertae sedis</taxon>
        <taxon>Chytridiomycota</taxon>
        <taxon>Chytridiomycota incertae sedis</taxon>
        <taxon>Chytridiomycetes</taxon>
        <taxon>Rhizophydiales</taxon>
        <taxon>Rhizophydiales incertae sedis</taxon>
        <taxon>Batrachochytrium</taxon>
    </lineage>
</organism>
<feature type="compositionally biased region" description="Low complexity" evidence="1">
    <location>
        <begin position="136"/>
        <end position="149"/>
    </location>
</feature>
<name>A0ABQ8F7X7_9FUNG</name>
<dbReference type="SUPFAM" id="SSF52799">
    <property type="entry name" value="(Phosphotyrosine protein) phosphatases II"/>
    <property type="match status" value="3"/>
</dbReference>
<gene>
    <name evidence="2" type="ORF">BASA50_008276</name>
</gene>
<feature type="compositionally biased region" description="Polar residues" evidence="1">
    <location>
        <begin position="167"/>
        <end position="180"/>
    </location>
</feature>
<feature type="region of interest" description="Disordered" evidence="1">
    <location>
        <begin position="1"/>
        <end position="72"/>
    </location>
</feature>
<dbReference type="EMBL" id="JAFCIX010000390">
    <property type="protein sequence ID" value="KAH6592131.1"/>
    <property type="molecule type" value="Genomic_DNA"/>
</dbReference>
<keyword evidence="3" id="KW-1185">Reference proteome</keyword>
<evidence type="ECO:0000313" key="2">
    <source>
        <dbReference type="EMBL" id="KAH6592131.1"/>
    </source>
</evidence>
<feature type="region of interest" description="Disordered" evidence="1">
    <location>
        <begin position="853"/>
        <end position="874"/>
    </location>
</feature>
<proteinExistence type="predicted"/>
<feature type="compositionally biased region" description="Polar residues" evidence="1">
    <location>
        <begin position="853"/>
        <end position="873"/>
    </location>
</feature>
<dbReference type="Proteomes" id="UP001648503">
    <property type="component" value="Unassembled WGS sequence"/>
</dbReference>
<protein>
    <recommendedName>
        <fullName evidence="4">Tyrosine specific protein phosphatases domain-containing protein</fullName>
    </recommendedName>
</protein>
<evidence type="ECO:0000313" key="3">
    <source>
        <dbReference type="Proteomes" id="UP001648503"/>
    </source>
</evidence>
<dbReference type="Gene3D" id="3.90.190.10">
    <property type="entry name" value="Protein tyrosine phosphatase superfamily"/>
    <property type="match status" value="3"/>
</dbReference>
<dbReference type="InterPro" id="IPR029021">
    <property type="entry name" value="Prot-tyrosine_phosphatase-like"/>
</dbReference>
<dbReference type="Pfam" id="PF14566">
    <property type="entry name" value="PTPlike_phytase"/>
    <property type="match status" value="4"/>
</dbReference>
<evidence type="ECO:0000256" key="1">
    <source>
        <dbReference type="SAM" id="MobiDB-lite"/>
    </source>
</evidence>
<dbReference type="SMART" id="SM01301">
    <property type="entry name" value="PTPlike_phytase"/>
    <property type="match status" value="3"/>
</dbReference>
<feature type="region of interest" description="Disordered" evidence="1">
    <location>
        <begin position="167"/>
        <end position="193"/>
    </location>
</feature>
<reference evidence="2 3" key="1">
    <citation type="submission" date="2021-02" db="EMBL/GenBank/DDBJ databases">
        <title>Variation within the Batrachochytrium salamandrivorans European outbreak.</title>
        <authorList>
            <person name="Kelly M."/>
            <person name="Pasmans F."/>
            <person name="Shea T.P."/>
            <person name="Munoz J.F."/>
            <person name="Carranza S."/>
            <person name="Cuomo C.A."/>
            <person name="Martel A."/>
        </authorList>
    </citation>
    <scope>NUCLEOTIDE SEQUENCE [LARGE SCALE GENOMIC DNA]</scope>
    <source>
        <strain evidence="2 3">AMFP18/2</strain>
    </source>
</reference>
<feature type="region of interest" description="Disordered" evidence="1">
    <location>
        <begin position="128"/>
        <end position="154"/>
    </location>
</feature>
<feature type="compositionally biased region" description="Low complexity" evidence="1">
    <location>
        <begin position="25"/>
        <end position="36"/>
    </location>
</feature>